<reference evidence="1 2" key="1">
    <citation type="submission" date="2024-05" db="EMBL/GenBank/DDBJ databases">
        <title>Haplotype-resolved chromosome-level genome assembly of Huyou (Citrus changshanensis).</title>
        <authorList>
            <person name="Miao C."/>
            <person name="Chen W."/>
            <person name="Wu Y."/>
            <person name="Wang L."/>
            <person name="Zhao S."/>
            <person name="Grierson D."/>
            <person name="Xu C."/>
            <person name="Chen K."/>
        </authorList>
    </citation>
    <scope>NUCLEOTIDE SEQUENCE [LARGE SCALE GENOMIC DNA]</scope>
    <source>
        <strain evidence="1">01-14</strain>
        <tissue evidence="1">Leaf</tissue>
    </source>
</reference>
<proteinExistence type="predicted"/>
<protein>
    <submittedName>
        <fullName evidence="1">Uncharacterized protein</fullName>
    </submittedName>
</protein>
<gene>
    <name evidence="1" type="ORF">WN944_013270</name>
</gene>
<dbReference type="EMBL" id="JBCGBO010000005">
    <property type="protein sequence ID" value="KAK9198087.1"/>
    <property type="molecule type" value="Genomic_DNA"/>
</dbReference>
<sequence length="212" mass="23642">MEEDNLIAACSQSDSSNLHGGHHVAVFSDMHIKMIKSTCIGGVKTPLGPERLSNILTLTSIHAGDGIEQVPRITQSNSSQKIAKQMGKEFCSVGGFHKLEILIIAFHVLEEWTEIEEGALPSLMYLQLHKCLKLRMLLEGLQFVTTLMQLHILPLLDEHKERLKPDGGEENYKIRHIPQVSFIPMSVLRTLNKLSPCRPQEEDTAGLTADEV</sequence>
<keyword evidence="2" id="KW-1185">Reference proteome</keyword>
<organism evidence="1 2">
    <name type="scientific">Citrus x changshan-huyou</name>
    <dbReference type="NCBI Taxonomy" id="2935761"/>
    <lineage>
        <taxon>Eukaryota</taxon>
        <taxon>Viridiplantae</taxon>
        <taxon>Streptophyta</taxon>
        <taxon>Embryophyta</taxon>
        <taxon>Tracheophyta</taxon>
        <taxon>Spermatophyta</taxon>
        <taxon>Magnoliopsida</taxon>
        <taxon>eudicotyledons</taxon>
        <taxon>Gunneridae</taxon>
        <taxon>Pentapetalae</taxon>
        <taxon>rosids</taxon>
        <taxon>malvids</taxon>
        <taxon>Sapindales</taxon>
        <taxon>Rutaceae</taxon>
        <taxon>Aurantioideae</taxon>
        <taxon>Citrus</taxon>
    </lineage>
</organism>
<accession>A0AAP0M5L5</accession>
<evidence type="ECO:0000313" key="2">
    <source>
        <dbReference type="Proteomes" id="UP001428341"/>
    </source>
</evidence>
<comment type="caution">
    <text evidence="1">The sequence shown here is derived from an EMBL/GenBank/DDBJ whole genome shotgun (WGS) entry which is preliminary data.</text>
</comment>
<dbReference type="Proteomes" id="UP001428341">
    <property type="component" value="Unassembled WGS sequence"/>
</dbReference>
<dbReference type="AlphaFoldDB" id="A0AAP0M5L5"/>
<name>A0AAP0M5L5_9ROSI</name>
<evidence type="ECO:0000313" key="1">
    <source>
        <dbReference type="EMBL" id="KAK9198087.1"/>
    </source>
</evidence>